<dbReference type="AlphaFoldDB" id="A3U6Y7"/>
<gene>
    <name evidence="1" type="ordered locus">CA2559_04575</name>
</gene>
<dbReference type="STRING" id="216432.CA2559_04575"/>
<dbReference type="Proteomes" id="UP000002297">
    <property type="component" value="Chromosome"/>
</dbReference>
<reference evidence="1 2" key="1">
    <citation type="journal article" date="2010" name="J. Bacteriol.">
        <title>The complete genome sequence of Croceibacter atlanticus HTCC2559T.</title>
        <authorList>
            <person name="Oh H.M."/>
            <person name="Kang I."/>
            <person name="Ferriera S."/>
            <person name="Giovannoni S.J."/>
            <person name="Cho J.C."/>
        </authorList>
    </citation>
    <scope>NUCLEOTIDE SEQUENCE [LARGE SCALE GENOMIC DNA]</scope>
    <source>
        <strain evidence="2">ATCC BAA-628 / HTCC2559 / KCTC 12090</strain>
    </source>
</reference>
<evidence type="ECO:0000313" key="1">
    <source>
        <dbReference type="EMBL" id="EAP88004.1"/>
    </source>
</evidence>
<dbReference type="OrthoDB" id="1436620at2"/>
<protein>
    <recommendedName>
        <fullName evidence="3">Outer membrane protein beta-barrel domain-containing protein</fullName>
    </recommendedName>
</protein>
<dbReference type="Pfam" id="PF10677">
    <property type="entry name" value="DUF2490"/>
    <property type="match status" value="1"/>
</dbReference>
<organism evidence="1 2">
    <name type="scientific">Croceibacter atlanticus (strain ATCC BAA-628 / JCM 21780 / CIP 108009 / IAM 15332 / KCTC 12090 / HTCC2559)</name>
    <dbReference type="NCBI Taxonomy" id="216432"/>
    <lineage>
        <taxon>Bacteria</taxon>
        <taxon>Pseudomonadati</taxon>
        <taxon>Bacteroidota</taxon>
        <taxon>Flavobacteriia</taxon>
        <taxon>Flavobacteriales</taxon>
        <taxon>Flavobacteriaceae</taxon>
        <taxon>Croceibacter</taxon>
    </lineage>
</organism>
<dbReference type="RefSeq" id="WP_013186680.1">
    <property type="nucleotide sequence ID" value="NC_014230.1"/>
</dbReference>
<evidence type="ECO:0000313" key="2">
    <source>
        <dbReference type="Proteomes" id="UP000002297"/>
    </source>
</evidence>
<dbReference type="InterPro" id="IPR019619">
    <property type="entry name" value="DUF2490"/>
</dbReference>
<dbReference type="eggNOG" id="ENOG5030YH7">
    <property type="taxonomic scope" value="Bacteria"/>
</dbReference>
<dbReference type="KEGG" id="cat:CA2559_04575"/>
<keyword evidence="2" id="KW-1185">Reference proteome</keyword>
<accession>A3U6Y7</accession>
<proteinExistence type="predicted"/>
<dbReference type="GeneID" id="89454450"/>
<name>A3U6Y7_CROAH</name>
<dbReference type="HOGENOM" id="CLU_105861_1_0_10"/>
<dbReference type="EMBL" id="CP002046">
    <property type="protein sequence ID" value="EAP88004.1"/>
    <property type="molecule type" value="Genomic_DNA"/>
</dbReference>
<sequence>MISLFSKVLLGVFLCLGFLGTAQDGTTLLNQSSIKLNIKTETRWSYNFGTEYRTLLTESIGNSPLKFDSQHVEFSHNTSYEVGFYATLSLGVMYRFRNPFEANKGNELRVSQQYSYAKPFNAIRIGHRIKVDERIYDSETVIRTRYRIALDAPLSGLKLDTKEFYGVISTEALSSFSEKAKPEIDQRFTLGLGYQLYKNMKLQGDIEYRFENYFNTTEQRMFLNLGLIVSM</sequence>
<evidence type="ECO:0008006" key="3">
    <source>
        <dbReference type="Google" id="ProtNLM"/>
    </source>
</evidence>